<evidence type="ECO:0000313" key="3">
    <source>
        <dbReference type="Proteomes" id="UP001286313"/>
    </source>
</evidence>
<organism evidence="2 3">
    <name type="scientific">Petrolisthes cinctipes</name>
    <name type="common">Flat porcelain crab</name>
    <dbReference type="NCBI Taxonomy" id="88211"/>
    <lineage>
        <taxon>Eukaryota</taxon>
        <taxon>Metazoa</taxon>
        <taxon>Ecdysozoa</taxon>
        <taxon>Arthropoda</taxon>
        <taxon>Crustacea</taxon>
        <taxon>Multicrustacea</taxon>
        <taxon>Malacostraca</taxon>
        <taxon>Eumalacostraca</taxon>
        <taxon>Eucarida</taxon>
        <taxon>Decapoda</taxon>
        <taxon>Pleocyemata</taxon>
        <taxon>Anomura</taxon>
        <taxon>Galatheoidea</taxon>
        <taxon>Porcellanidae</taxon>
        <taxon>Petrolisthes</taxon>
    </lineage>
</organism>
<proteinExistence type="predicted"/>
<keyword evidence="3" id="KW-1185">Reference proteome</keyword>
<dbReference type="Proteomes" id="UP001286313">
    <property type="component" value="Unassembled WGS sequence"/>
</dbReference>
<name>A0AAE1BIV2_PETCI</name>
<dbReference type="AlphaFoldDB" id="A0AAE1BIV2"/>
<evidence type="ECO:0000256" key="1">
    <source>
        <dbReference type="SAM" id="MobiDB-lite"/>
    </source>
</evidence>
<dbReference type="EMBL" id="JAWQEG010007829">
    <property type="protein sequence ID" value="KAK3851586.1"/>
    <property type="molecule type" value="Genomic_DNA"/>
</dbReference>
<gene>
    <name evidence="2" type="ORF">Pcinc_041784</name>
</gene>
<accession>A0AAE1BIV2</accession>
<feature type="region of interest" description="Disordered" evidence="1">
    <location>
        <begin position="50"/>
        <end position="83"/>
    </location>
</feature>
<protein>
    <submittedName>
        <fullName evidence="2">Uncharacterized protein</fullName>
    </submittedName>
</protein>
<reference evidence="2" key="1">
    <citation type="submission" date="2023-10" db="EMBL/GenBank/DDBJ databases">
        <title>Genome assemblies of two species of porcelain crab, Petrolisthes cinctipes and Petrolisthes manimaculis (Anomura: Porcellanidae).</title>
        <authorList>
            <person name="Angst P."/>
        </authorList>
    </citation>
    <scope>NUCLEOTIDE SEQUENCE</scope>
    <source>
        <strain evidence="2">PB745_01</strain>
        <tissue evidence="2">Gill</tissue>
    </source>
</reference>
<sequence>MPSSSSSSSSCPSSCPTYWWLWPLMMSRVCATLPTWRDSSSRRSSCFTWRRTFPRPPTSPNTSRSLSKYTVPGRRGQEQGSGDWRERALTICREAVKVVVNWVGAQLQG</sequence>
<evidence type="ECO:0000313" key="2">
    <source>
        <dbReference type="EMBL" id="KAK3851586.1"/>
    </source>
</evidence>
<comment type="caution">
    <text evidence="2">The sequence shown here is derived from an EMBL/GenBank/DDBJ whole genome shotgun (WGS) entry which is preliminary data.</text>
</comment>